<proteinExistence type="predicted"/>
<evidence type="ECO:0000313" key="3">
    <source>
        <dbReference type="Proteomes" id="UP001379235"/>
    </source>
</evidence>
<dbReference type="Proteomes" id="UP001379235">
    <property type="component" value="Unassembled WGS sequence"/>
</dbReference>
<dbReference type="RefSeq" id="WP_339966048.1">
    <property type="nucleotide sequence ID" value="NZ_JBBHJY010000003.1"/>
</dbReference>
<reference evidence="2 3" key="1">
    <citation type="submission" date="2024-03" db="EMBL/GenBank/DDBJ databases">
        <authorList>
            <person name="Jo J.-H."/>
        </authorList>
    </citation>
    <scope>NUCLEOTIDE SEQUENCE [LARGE SCALE GENOMIC DNA]</scope>
    <source>
        <strain evidence="2 3">AS3R-12</strain>
    </source>
</reference>
<dbReference type="PROSITE" id="PS51819">
    <property type="entry name" value="VOC"/>
    <property type="match status" value="1"/>
</dbReference>
<dbReference type="EMBL" id="JBBHJY010000003">
    <property type="protein sequence ID" value="MEJ6009776.1"/>
    <property type="molecule type" value="Genomic_DNA"/>
</dbReference>
<evidence type="ECO:0000259" key="1">
    <source>
        <dbReference type="PROSITE" id="PS51819"/>
    </source>
</evidence>
<keyword evidence="3" id="KW-1185">Reference proteome</keyword>
<evidence type="ECO:0000313" key="2">
    <source>
        <dbReference type="EMBL" id="MEJ6009776.1"/>
    </source>
</evidence>
<protein>
    <submittedName>
        <fullName evidence="2">VOC family protein</fullName>
    </submittedName>
</protein>
<accession>A0ABU8S780</accession>
<dbReference type="InterPro" id="IPR037523">
    <property type="entry name" value="VOC_core"/>
</dbReference>
<dbReference type="InterPro" id="IPR029068">
    <property type="entry name" value="Glyas_Bleomycin-R_OHBP_Dase"/>
</dbReference>
<dbReference type="Gene3D" id="3.10.180.10">
    <property type="entry name" value="2,3-Dihydroxybiphenyl 1,2-Dioxygenase, domain 1"/>
    <property type="match status" value="1"/>
</dbReference>
<dbReference type="Pfam" id="PF00903">
    <property type="entry name" value="Glyoxalase"/>
    <property type="match status" value="1"/>
</dbReference>
<comment type="caution">
    <text evidence="2">The sequence shown here is derived from an EMBL/GenBank/DDBJ whole genome shotgun (WGS) entry which is preliminary data.</text>
</comment>
<gene>
    <name evidence="2" type="ORF">WG900_07580</name>
</gene>
<dbReference type="InterPro" id="IPR004360">
    <property type="entry name" value="Glyas_Fos-R_dOase_dom"/>
</dbReference>
<organism evidence="2 3">
    <name type="scientific">Novosphingobium aquae</name>
    <dbReference type="NCBI Taxonomy" id="3133435"/>
    <lineage>
        <taxon>Bacteria</taxon>
        <taxon>Pseudomonadati</taxon>
        <taxon>Pseudomonadota</taxon>
        <taxon>Alphaproteobacteria</taxon>
        <taxon>Sphingomonadales</taxon>
        <taxon>Sphingomonadaceae</taxon>
        <taxon>Novosphingobium</taxon>
    </lineage>
</organism>
<dbReference type="CDD" id="cd06587">
    <property type="entry name" value="VOC"/>
    <property type="match status" value="1"/>
</dbReference>
<name>A0ABU8S780_9SPHN</name>
<sequence>MISLDNGFQEVVAIVADVESAAARLSRTLRYGEICRGAVPSAALNLLGLEGRSGSEILLGHPDCPRGAIRLIGIDGTPLPRTRDGGQPWDPGGIFDINLRALQGIEPLHHALSLNGFSSPAPITDWDFGPLSVREVVEADADGVVMALMERVAPPLQGYEGIGGPASWVFNSTQIVPDFAAARAFYCDTLGWQVVQETQLQHPDGRNCMGLPLGLAPGIEAQVGIYHPHGRMEGSVEIIAFDCGGIDFSDAPTGRGWACLRFLVSDAAALLKRAGQGDCTVTPLAELDWRPHGRCLAGSIRTPWGARLEVLQLV</sequence>
<dbReference type="SUPFAM" id="SSF54593">
    <property type="entry name" value="Glyoxalase/Bleomycin resistance protein/Dihydroxybiphenyl dioxygenase"/>
    <property type="match status" value="2"/>
</dbReference>
<feature type="domain" description="VOC" evidence="1">
    <location>
        <begin position="164"/>
        <end position="313"/>
    </location>
</feature>